<accession>A0A1A8VPM3</accession>
<name>A0A1A8VPM3_PLAOA</name>
<dbReference type="EMBL" id="FLQU01000171">
    <property type="protein sequence ID" value="SBS81616.1"/>
    <property type="molecule type" value="Genomic_DNA"/>
</dbReference>
<evidence type="ECO:0000313" key="2">
    <source>
        <dbReference type="Proteomes" id="UP000078560"/>
    </source>
</evidence>
<dbReference type="Proteomes" id="UP000078560">
    <property type="component" value="Unassembled WGS sequence"/>
</dbReference>
<organism evidence="1 2">
    <name type="scientific">Plasmodium ovale curtisi</name>
    <dbReference type="NCBI Taxonomy" id="864141"/>
    <lineage>
        <taxon>Eukaryota</taxon>
        <taxon>Sar</taxon>
        <taxon>Alveolata</taxon>
        <taxon>Apicomplexa</taxon>
        <taxon>Aconoidasida</taxon>
        <taxon>Haemosporida</taxon>
        <taxon>Plasmodiidae</taxon>
        <taxon>Plasmodium</taxon>
        <taxon>Plasmodium (Plasmodium)</taxon>
    </lineage>
</organism>
<proteinExistence type="predicted"/>
<dbReference type="AlphaFoldDB" id="A0A1A8VPM3"/>
<evidence type="ECO:0000313" key="1">
    <source>
        <dbReference type="EMBL" id="SBS81616.1"/>
    </source>
</evidence>
<sequence>MTESMSQLNVEGGRVGTPFSVVISVAVSPFLPYTPFICKNATTPFCKLCGILKLEGLIHLGPIADAITTTYYYCREKNNMETPKGFSKIHDKIVTKLRQNCDKTATKLRQICDKTATKLRQNCDKTVMKTNNHFCARQMQIT</sequence>
<reference evidence="2" key="1">
    <citation type="submission" date="2016-05" db="EMBL/GenBank/DDBJ databases">
        <authorList>
            <person name="Naeem Raeece"/>
        </authorList>
    </citation>
    <scope>NUCLEOTIDE SEQUENCE [LARGE SCALE GENOMIC DNA]</scope>
</reference>
<protein>
    <submittedName>
        <fullName evidence="1">Uncharacterized protein</fullName>
    </submittedName>
</protein>
<gene>
    <name evidence="1" type="ORF">POVCU2_0011120</name>
</gene>